<dbReference type="PANTHER" id="PTHR31874:SF41">
    <property type="entry name" value="CCT MOTIF FAMILY PROTEIN"/>
    <property type="match status" value="1"/>
</dbReference>
<evidence type="ECO:0000313" key="3">
    <source>
        <dbReference type="Proteomes" id="UP000325577"/>
    </source>
</evidence>
<feature type="region of interest" description="Disordered" evidence="1">
    <location>
        <begin position="1"/>
        <end position="24"/>
    </location>
</feature>
<dbReference type="GO" id="GO:0006355">
    <property type="term" value="P:regulation of DNA-templated transcription"/>
    <property type="evidence" value="ECO:0007669"/>
    <property type="project" value="TreeGrafter"/>
</dbReference>
<keyword evidence="3" id="KW-1185">Reference proteome</keyword>
<accession>A0A5J5BKN3</accession>
<organism evidence="2 3">
    <name type="scientific">Nyssa sinensis</name>
    <dbReference type="NCBI Taxonomy" id="561372"/>
    <lineage>
        <taxon>Eukaryota</taxon>
        <taxon>Viridiplantae</taxon>
        <taxon>Streptophyta</taxon>
        <taxon>Embryophyta</taxon>
        <taxon>Tracheophyta</taxon>
        <taxon>Spermatophyta</taxon>
        <taxon>Magnoliopsida</taxon>
        <taxon>eudicotyledons</taxon>
        <taxon>Gunneridae</taxon>
        <taxon>Pentapetalae</taxon>
        <taxon>asterids</taxon>
        <taxon>Cornales</taxon>
        <taxon>Nyssaceae</taxon>
        <taxon>Nyssa</taxon>
    </lineage>
</organism>
<dbReference type="GO" id="GO:0005634">
    <property type="term" value="C:nucleus"/>
    <property type="evidence" value="ECO:0007669"/>
    <property type="project" value="TreeGrafter"/>
</dbReference>
<proteinExistence type="predicted"/>
<sequence>MGHNSMLRSPKKEEQQVPDSTIFPNHVYADKEIDIMDDLEGIWGIEDEENLPAEGNMHGQHNWDQHLMDWEGFSVGEDEEEEDGVVQKLVENSNVSFQEKSFYRTVKRENSVFWDDDEEKRPLSLNLSLNYQEVMDAWSDRGSLWTDNCSLSMSNNSYGRFVKRDPEKIT</sequence>
<name>A0A5J5BKN3_9ASTE</name>
<evidence type="ECO:0000256" key="1">
    <source>
        <dbReference type="SAM" id="MobiDB-lite"/>
    </source>
</evidence>
<protein>
    <submittedName>
        <fullName evidence="2">Uncharacterized protein</fullName>
    </submittedName>
</protein>
<dbReference type="PANTHER" id="PTHR31874">
    <property type="entry name" value="CCT MOTIF FAMILY PROTEIN, EXPRESSED"/>
    <property type="match status" value="1"/>
</dbReference>
<dbReference type="InterPro" id="IPR052453">
    <property type="entry name" value="CONSTANS-like_ZF"/>
</dbReference>
<reference evidence="2 3" key="1">
    <citation type="submission" date="2019-09" db="EMBL/GenBank/DDBJ databases">
        <title>A chromosome-level genome assembly of the Chinese tupelo Nyssa sinensis.</title>
        <authorList>
            <person name="Yang X."/>
            <person name="Kang M."/>
            <person name="Yang Y."/>
            <person name="Xiong H."/>
            <person name="Wang M."/>
            <person name="Zhang Z."/>
            <person name="Wang Z."/>
            <person name="Wu H."/>
            <person name="Ma T."/>
            <person name="Liu J."/>
            <person name="Xi Z."/>
        </authorList>
    </citation>
    <scope>NUCLEOTIDE SEQUENCE [LARGE SCALE GENOMIC DNA]</scope>
    <source>
        <strain evidence="2">J267</strain>
        <tissue evidence="2">Leaf</tissue>
    </source>
</reference>
<dbReference type="EMBL" id="CM018034">
    <property type="protein sequence ID" value="KAA8543705.1"/>
    <property type="molecule type" value="Genomic_DNA"/>
</dbReference>
<gene>
    <name evidence="2" type="ORF">F0562_021549</name>
</gene>
<dbReference type="AlphaFoldDB" id="A0A5J5BKN3"/>
<dbReference type="OrthoDB" id="153872at2759"/>
<evidence type="ECO:0000313" key="2">
    <source>
        <dbReference type="EMBL" id="KAA8543705.1"/>
    </source>
</evidence>
<dbReference type="Proteomes" id="UP000325577">
    <property type="component" value="Linkage Group LG11"/>
</dbReference>